<name>A0AAD6SJT0_9AGAR</name>
<dbReference type="EMBL" id="JARJCM010000107">
    <property type="protein sequence ID" value="KAJ7028873.1"/>
    <property type="molecule type" value="Genomic_DNA"/>
</dbReference>
<organism evidence="2 3">
    <name type="scientific">Mycena alexandri</name>
    <dbReference type="NCBI Taxonomy" id="1745969"/>
    <lineage>
        <taxon>Eukaryota</taxon>
        <taxon>Fungi</taxon>
        <taxon>Dikarya</taxon>
        <taxon>Basidiomycota</taxon>
        <taxon>Agaricomycotina</taxon>
        <taxon>Agaricomycetes</taxon>
        <taxon>Agaricomycetidae</taxon>
        <taxon>Agaricales</taxon>
        <taxon>Marasmiineae</taxon>
        <taxon>Mycenaceae</taxon>
        <taxon>Mycena</taxon>
    </lineage>
</organism>
<reference evidence="2" key="1">
    <citation type="submission" date="2023-03" db="EMBL/GenBank/DDBJ databases">
        <title>Massive genome expansion in bonnet fungi (Mycena s.s.) driven by repeated elements and novel gene families across ecological guilds.</title>
        <authorList>
            <consortium name="Lawrence Berkeley National Laboratory"/>
            <person name="Harder C.B."/>
            <person name="Miyauchi S."/>
            <person name="Viragh M."/>
            <person name="Kuo A."/>
            <person name="Thoen E."/>
            <person name="Andreopoulos B."/>
            <person name="Lu D."/>
            <person name="Skrede I."/>
            <person name="Drula E."/>
            <person name="Henrissat B."/>
            <person name="Morin E."/>
            <person name="Kohler A."/>
            <person name="Barry K."/>
            <person name="LaButti K."/>
            <person name="Morin E."/>
            <person name="Salamov A."/>
            <person name="Lipzen A."/>
            <person name="Mereny Z."/>
            <person name="Hegedus B."/>
            <person name="Baldrian P."/>
            <person name="Stursova M."/>
            <person name="Weitz H."/>
            <person name="Taylor A."/>
            <person name="Grigoriev I.V."/>
            <person name="Nagy L.G."/>
            <person name="Martin F."/>
            <person name="Kauserud H."/>
        </authorList>
    </citation>
    <scope>NUCLEOTIDE SEQUENCE</scope>
    <source>
        <strain evidence="2">CBHHK200</strain>
    </source>
</reference>
<protein>
    <submittedName>
        <fullName evidence="2">Uncharacterized protein</fullName>
    </submittedName>
</protein>
<dbReference type="AlphaFoldDB" id="A0AAD6SJT0"/>
<proteinExistence type="predicted"/>
<comment type="caution">
    <text evidence="2">The sequence shown here is derived from an EMBL/GenBank/DDBJ whole genome shotgun (WGS) entry which is preliminary data.</text>
</comment>
<feature type="region of interest" description="Disordered" evidence="1">
    <location>
        <begin position="169"/>
        <end position="198"/>
    </location>
</feature>
<evidence type="ECO:0000256" key="1">
    <source>
        <dbReference type="SAM" id="MobiDB-lite"/>
    </source>
</evidence>
<accession>A0AAD6SJT0</accession>
<keyword evidence="3" id="KW-1185">Reference proteome</keyword>
<dbReference type="Proteomes" id="UP001218188">
    <property type="component" value="Unassembled WGS sequence"/>
</dbReference>
<gene>
    <name evidence="2" type="ORF">C8F04DRAFT_1188146</name>
</gene>
<evidence type="ECO:0000313" key="2">
    <source>
        <dbReference type="EMBL" id="KAJ7028873.1"/>
    </source>
</evidence>
<feature type="non-terminal residue" evidence="2">
    <location>
        <position position="1"/>
    </location>
</feature>
<sequence length="198" mass="23530">MAKTRKRVRPPVPKEERKNLRLWAEGVRETILTPHIDSYTAALNLGWHQERKYLKGVCREFHARVDWRVEDWDEPTLRPWTPNTLIPVEQLSEADETAKCARIKTLNARIRRWFTYRIRRLRKHRISAGLDPTKDPYAVLLAKLSARQAFQQFMHESYQEKIAPVVTTRWEEERENNSQASERTKEPKAGFRTKVARE</sequence>
<evidence type="ECO:0000313" key="3">
    <source>
        <dbReference type="Proteomes" id="UP001218188"/>
    </source>
</evidence>